<accession>A0AAD9Y9N0</accession>
<dbReference type="EMBL" id="VYYT01000300">
    <property type="protein sequence ID" value="KAK2745832.1"/>
    <property type="molecule type" value="Genomic_DNA"/>
</dbReference>
<name>A0AAD9Y9N0_COLKA</name>
<gene>
    <name evidence="1" type="ORF">CKAH01_06736</name>
</gene>
<dbReference type="AlphaFoldDB" id="A0AAD9Y9N0"/>
<sequence>MATCPMNDDDDTSLPYSTLGIAKNLAHHGSACLPGRATAREEILLVLHPPLLNWHPRFHRPVNLNVRICSLSHERARRHPFPWCIKRAVWRTRNTNADTNASASNNASATSSSDAVARYHVPLVVESIRAATVTEYFNADTAPPQSTQSQVPGYYHRLQELIILTKYELRVRRGSRCNATVTGYSFSFGH</sequence>
<proteinExistence type="predicted"/>
<protein>
    <submittedName>
        <fullName evidence="1">Uncharacterized protein</fullName>
    </submittedName>
</protein>
<evidence type="ECO:0000313" key="2">
    <source>
        <dbReference type="Proteomes" id="UP001281614"/>
    </source>
</evidence>
<organism evidence="1 2">
    <name type="scientific">Colletotrichum kahawae</name>
    <name type="common">Coffee berry disease fungus</name>
    <dbReference type="NCBI Taxonomy" id="34407"/>
    <lineage>
        <taxon>Eukaryota</taxon>
        <taxon>Fungi</taxon>
        <taxon>Dikarya</taxon>
        <taxon>Ascomycota</taxon>
        <taxon>Pezizomycotina</taxon>
        <taxon>Sordariomycetes</taxon>
        <taxon>Hypocreomycetidae</taxon>
        <taxon>Glomerellales</taxon>
        <taxon>Glomerellaceae</taxon>
        <taxon>Colletotrichum</taxon>
        <taxon>Colletotrichum gloeosporioides species complex</taxon>
    </lineage>
</organism>
<reference evidence="1" key="1">
    <citation type="submission" date="2023-02" db="EMBL/GenBank/DDBJ databases">
        <title>Colletotrichum kahawae CIFC_Que2 genome sequencing and assembly.</title>
        <authorList>
            <person name="Baroncelli R."/>
        </authorList>
    </citation>
    <scope>NUCLEOTIDE SEQUENCE</scope>
    <source>
        <strain evidence="1">CIFC_Que2</strain>
    </source>
</reference>
<comment type="caution">
    <text evidence="1">The sequence shown here is derived from an EMBL/GenBank/DDBJ whole genome shotgun (WGS) entry which is preliminary data.</text>
</comment>
<keyword evidence="2" id="KW-1185">Reference proteome</keyword>
<dbReference type="Proteomes" id="UP001281614">
    <property type="component" value="Unassembled WGS sequence"/>
</dbReference>
<evidence type="ECO:0000313" key="1">
    <source>
        <dbReference type="EMBL" id="KAK2745832.1"/>
    </source>
</evidence>